<evidence type="ECO:0000256" key="2">
    <source>
        <dbReference type="SAM" id="Phobius"/>
    </source>
</evidence>
<gene>
    <name evidence="3" type="ORF">Tcan_09433</name>
</gene>
<keyword evidence="4" id="KW-1185">Reference proteome</keyword>
<organism evidence="3 4">
    <name type="scientific">Toxocara canis</name>
    <name type="common">Canine roundworm</name>
    <dbReference type="NCBI Taxonomy" id="6265"/>
    <lineage>
        <taxon>Eukaryota</taxon>
        <taxon>Metazoa</taxon>
        <taxon>Ecdysozoa</taxon>
        <taxon>Nematoda</taxon>
        <taxon>Chromadorea</taxon>
        <taxon>Rhabditida</taxon>
        <taxon>Spirurina</taxon>
        <taxon>Ascaridomorpha</taxon>
        <taxon>Ascaridoidea</taxon>
        <taxon>Toxocaridae</taxon>
        <taxon>Toxocara</taxon>
    </lineage>
</organism>
<feature type="region of interest" description="Disordered" evidence="1">
    <location>
        <begin position="136"/>
        <end position="182"/>
    </location>
</feature>
<sequence>MSIVITKHDLDTDEREAFYAIERAEEAECLRTYEYAIGITILFILLYAIIFVVFLYIFRRTFKREIRYTCRKIRKLIWRGRKPPTSARKDETQFHKKARKNVTESVKPTTEDTKIALMQNAKPSIAPTSRVSVANSSISYSTQQRPTATGTMLQSSAGARTNARKRKSNSDSASKTSASALR</sequence>
<dbReference type="AlphaFoldDB" id="A0A0B2W2K1"/>
<keyword evidence="2" id="KW-1133">Transmembrane helix</keyword>
<name>A0A0B2W2K1_TOXCA</name>
<proteinExistence type="predicted"/>
<reference evidence="3 4" key="1">
    <citation type="submission" date="2014-11" db="EMBL/GenBank/DDBJ databases">
        <title>Genetic blueprint of the zoonotic pathogen Toxocara canis.</title>
        <authorList>
            <person name="Zhu X.-Q."/>
            <person name="Korhonen P.K."/>
            <person name="Cai H."/>
            <person name="Young N.D."/>
            <person name="Nejsum P."/>
            <person name="von Samson-Himmelstjerna G."/>
            <person name="Boag P.R."/>
            <person name="Tan P."/>
            <person name="Li Q."/>
            <person name="Min J."/>
            <person name="Yang Y."/>
            <person name="Wang X."/>
            <person name="Fang X."/>
            <person name="Hall R.S."/>
            <person name="Hofmann A."/>
            <person name="Sternberg P.W."/>
            <person name="Jex A.R."/>
            <person name="Gasser R.B."/>
        </authorList>
    </citation>
    <scope>NUCLEOTIDE SEQUENCE [LARGE SCALE GENOMIC DNA]</scope>
    <source>
        <strain evidence="3">PN_DK_2014</strain>
    </source>
</reference>
<evidence type="ECO:0000256" key="1">
    <source>
        <dbReference type="SAM" id="MobiDB-lite"/>
    </source>
</evidence>
<keyword evidence="2" id="KW-0812">Transmembrane</keyword>
<protein>
    <submittedName>
        <fullName evidence="3">Uncharacterized protein</fullName>
    </submittedName>
</protein>
<feature type="compositionally biased region" description="Polar residues" evidence="1">
    <location>
        <begin position="136"/>
        <end position="159"/>
    </location>
</feature>
<feature type="transmembrane region" description="Helical" evidence="2">
    <location>
        <begin position="35"/>
        <end position="58"/>
    </location>
</feature>
<feature type="region of interest" description="Disordered" evidence="1">
    <location>
        <begin position="83"/>
        <end position="113"/>
    </location>
</feature>
<evidence type="ECO:0000313" key="4">
    <source>
        <dbReference type="Proteomes" id="UP000031036"/>
    </source>
</evidence>
<accession>A0A0B2W2K1</accession>
<feature type="compositionally biased region" description="Low complexity" evidence="1">
    <location>
        <begin position="170"/>
        <end position="182"/>
    </location>
</feature>
<comment type="caution">
    <text evidence="3">The sequence shown here is derived from an EMBL/GenBank/DDBJ whole genome shotgun (WGS) entry which is preliminary data.</text>
</comment>
<keyword evidence="2" id="KW-0472">Membrane</keyword>
<dbReference type="Proteomes" id="UP000031036">
    <property type="component" value="Unassembled WGS sequence"/>
</dbReference>
<dbReference type="EMBL" id="JPKZ01000257">
    <property type="protein sequence ID" value="KHN88203.1"/>
    <property type="molecule type" value="Genomic_DNA"/>
</dbReference>
<evidence type="ECO:0000313" key="3">
    <source>
        <dbReference type="EMBL" id="KHN88203.1"/>
    </source>
</evidence>